<dbReference type="Proteomes" id="UP000509510">
    <property type="component" value="Chromosome VI"/>
</dbReference>
<evidence type="ECO:0000256" key="5">
    <source>
        <dbReference type="ARBA" id="ARBA00022777"/>
    </source>
</evidence>
<keyword evidence="12" id="KW-1185">Reference proteome</keyword>
<dbReference type="InterPro" id="IPR011009">
    <property type="entry name" value="Kinase-like_dom_sf"/>
</dbReference>
<dbReference type="AlphaFoldDB" id="A0A7H8RAT1"/>
<dbReference type="Gene3D" id="1.10.510.10">
    <property type="entry name" value="Transferase(Phosphotransferase) domain 1"/>
    <property type="match status" value="1"/>
</dbReference>
<dbReference type="GeneID" id="55998172"/>
<dbReference type="InterPro" id="IPR000719">
    <property type="entry name" value="Prot_kinase_dom"/>
</dbReference>
<dbReference type="InterPro" id="IPR051334">
    <property type="entry name" value="SRPK"/>
</dbReference>
<dbReference type="PROSITE" id="PS50011">
    <property type="entry name" value="PROTEIN_KINASE_DOM"/>
    <property type="match status" value="1"/>
</dbReference>
<comment type="catalytic activity">
    <reaction evidence="8">
        <text>L-seryl-[protein] + ATP = O-phospho-L-seryl-[protein] + ADP + H(+)</text>
        <dbReference type="Rhea" id="RHEA:17989"/>
        <dbReference type="Rhea" id="RHEA-COMP:9863"/>
        <dbReference type="Rhea" id="RHEA-COMP:11604"/>
        <dbReference type="ChEBI" id="CHEBI:15378"/>
        <dbReference type="ChEBI" id="CHEBI:29999"/>
        <dbReference type="ChEBI" id="CHEBI:30616"/>
        <dbReference type="ChEBI" id="CHEBI:83421"/>
        <dbReference type="ChEBI" id="CHEBI:456216"/>
        <dbReference type="EC" id="2.7.11.1"/>
    </reaction>
</comment>
<dbReference type="RefSeq" id="XP_035349696.1">
    <property type="nucleotide sequence ID" value="XM_035493803.1"/>
</dbReference>
<dbReference type="KEGG" id="trg:TRUGW13939_10693"/>
<evidence type="ECO:0000313" key="11">
    <source>
        <dbReference type="EMBL" id="QKX63522.1"/>
    </source>
</evidence>
<dbReference type="GO" id="GO:0005634">
    <property type="term" value="C:nucleus"/>
    <property type="evidence" value="ECO:0007669"/>
    <property type="project" value="TreeGrafter"/>
</dbReference>
<evidence type="ECO:0000259" key="10">
    <source>
        <dbReference type="PROSITE" id="PS50011"/>
    </source>
</evidence>
<evidence type="ECO:0000256" key="9">
    <source>
        <dbReference type="PROSITE-ProRule" id="PRU10141"/>
    </source>
</evidence>
<evidence type="ECO:0000256" key="4">
    <source>
        <dbReference type="ARBA" id="ARBA00022741"/>
    </source>
</evidence>
<evidence type="ECO:0000256" key="3">
    <source>
        <dbReference type="ARBA" id="ARBA00022679"/>
    </source>
</evidence>
<evidence type="ECO:0000256" key="2">
    <source>
        <dbReference type="ARBA" id="ARBA00022527"/>
    </source>
</evidence>
<feature type="domain" description="Protein kinase" evidence="10">
    <location>
        <begin position="84"/>
        <end position="442"/>
    </location>
</feature>
<sequence length="448" mass="50834">TLTTPLPLTCCCRRISLPSNSSSTFTSYRKVRLSSQWKCTPKIFPASGFEVIDQSVEIDEETLSTYQPEKYYPVKQGEILNDRYQTLAKIGYGVTSTVWLTKDLVASTYVVLKVFVTGQDRDHERELNVYKHMGLQETRHPGRNFVRKLLDHFYIQGPHGRYVCLVHEPLGMSADLLIKMSPGQAMSLDDMKPGIRQLLVALDYLYSECHIIHTGNISILLTSLCYGSNSDADLQLKNLLLPGPETSYLSRFEEAEVADPSPRKILHDRELYRSLSFLPRGGGLPLLTDFGEARPGDKENNDDIMPNVYRAPEVMLRSNWGYKVDIWNVAMVAWDIVCSRTLVNGKNADGIFDDRVHMAELVALLGPPPAEFREQRHLSSVFWDESGNWKETAPIPSTTLESLAANIQGEDKEGFLRWLRMALQWQPEERAAALELLYDEWLMKGLGE</sequence>
<keyword evidence="3" id="KW-0808">Transferase</keyword>
<accession>A0A7H8RAT1</accession>
<dbReference type="EMBL" id="CP055903">
    <property type="protein sequence ID" value="QKX63522.1"/>
    <property type="molecule type" value="Genomic_DNA"/>
</dbReference>
<dbReference type="PANTHER" id="PTHR47634">
    <property type="entry name" value="PROTEIN KINASE DOMAIN-CONTAINING PROTEIN-RELATED"/>
    <property type="match status" value="1"/>
</dbReference>
<evidence type="ECO:0000313" key="12">
    <source>
        <dbReference type="Proteomes" id="UP000509510"/>
    </source>
</evidence>
<dbReference type="InterPro" id="IPR017441">
    <property type="entry name" value="Protein_kinase_ATP_BS"/>
</dbReference>
<keyword evidence="6 9" id="KW-0067">ATP-binding</keyword>
<dbReference type="GO" id="GO:0000245">
    <property type="term" value="P:spliceosomal complex assembly"/>
    <property type="evidence" value="ECO:0007669"/>
    <property type="project" value="TreeGrafter"/>
</dbReference>
<dbReference type="PANTHER" id="PTHR47634:SF9">
    <property type="entry name" value="PROTEIN KINASE DOMAIN-CONTAINING PROTEIN-RELATED"/>
    <property type="match status" value="1"/>
</dbReference>
<dbReference type="SUPFAM" id="SSF56112">
    <property type="entry name" value="Protein kinase-like (PK-like)"/>
    <property type="match status" value="1"/>
</dbReference>
<dbReference type="PROSITE" id="PS00107">
    <property type="entry name" value="PROTEIN_KINASE_ATP"/>
    <property type="match status" value="1"/>
</dbReference>
<feature type="non-terminal residue" evidence="11">
    <location>
        <position position="1"/>
    </location>
</feature>
<dbReference type="Gene3D" id="3.30.200.20">
    <property type="entry name" value="Phosphorylase Kinase, domain 1"/>
    <property type="match status" value="1"/>
</dbReference>
<name>A0A7H8RAT1_TALRU</name>
<comment type="catalytic activity">
    <reaction evidence="7">
        <text>L-threonyl-[protein] + ATP = O-phospho-L-threonyl-[protein] + ADP + H(+)</text>
        <dbReference type="Rhea" id="RHEA:46608"/>
        <dbReference type="Rhea" id="RHEA-COMP:11060"/>
        <dbReference type="Rhea" id="RHEA-COMP:11605"/>
        <dbReference type="ChEBI" id="CHEBI:15378"/>
        <dbReference type="ChEBI" id="CHEBI:30013"/>
        <dbReference type="ChEBI" id="CHEBI:30616"/>
        <dbReference type="ChEBI" id="CHEBI:61977"/>
        <dbReference type="ChEBI" id="CHEBI:456216"/>
        <dbReference type="EC" id="2.7.11.1"/>
    </reaction>
</comment>
<dbReference type="GO" id="GO:0005524">
    <property type="term" value="F:ATP binding"/>
    <property type="evidence" value="ECO:0007669"/>
    <property type="project" value="UniProtKB-UniRule"/>
</dbReference>
<proteinExistence type="predicted"/>
<dbReference type="EC" id="2.7.11.1" evidence="1"/>
<organism evidence="11 12">
    <name type="scientific">Talaromyces rugulosus</name>
    <name type="common">Penicillium rugulosum</name>
    <dbReference type="NCBI Taxonomy" id="121627"/>
    <lineage>
        <taxon>Eukaryota</taxon>
        <taxon>Fungi</taxon>
        <taxon>Dikarya</taxon>
        <taxon>Ascomycota</taxon>
        <taxon>Pezizomycotina</taxon>
        <taxon>Eurotiomycetes</taxon>
        <taxon>Eurotiomycetidae</taxon>
        <taxon>Eurotiales</taxon>
        <taxon>Trichocomaceae</taxon>
        <taxon>Talaromyces</taxon>
        <taxon>Talaromyces sect. Islandici</taxon>
    </lineage>
</organism>
<keyword evidence="4 9" id="KW-0547">Nucleotide-binding</keyword>
<dbReference type="OrthoDB" id="4223299at2759"/>
<dbReference type="GO" id="GO:0004674">
    <property type="term" value="F:protein serine/threonine kinase activity"/>
    <property type="evidence" value="ECO:0007669"/>
    <property type="project" value="UniProtKB-KW"/>
</dbReference>
<evidence type="ECO:0000256" key="7">
    <source>
        <dbReference type="ARBA" id="ARBA00047899"/>
    </source>
</evidence>
<evidence type="ECO:0000256" key="8">
    <source>
        <dbReference type="ARBA" id="ARBA00048679"/>
    </source>
</evidence>
<dbReference type="GO" id="GO:0005737">
    <property type="term" value="C:cytoplasm"/>
    <property type="evidence" value="ECO:0007669"/>
    <property type="project" value="TreeGrafter"/>
</dbReference>
<keyword evidence="2" id="KW-0723">Serine/threonine-protein kinase</keyword>
<dbReference type="Pfam" id="PF00069">
    <property type="entry name" value="Pkinase"/>
    <property type="match status" value="1"/>
</dbReference>
<dbReference type="GO" id="GO:0050684">
    <property type="term" value="P:regulation of mRNA processing"/>
    <property type="evidence" value="ECO:0007669"/>
    <property type="project" value="TreeGrafter"/>
</dbReference>
<feature type="binding site" evidence="9">
    <location>
        <position position="113"/>
    </location>
    <ligand>
        <name>ATP</name>
        <dbReference type="ChEBI" id="CHEBI:30616"/>
    </ligand>
</feature>
<evidence type="ECO:0000256" key="6">
    <source>
        <dbReference type="ARBA" id="ARBA00022840"/>
    </source>
</evidence>
<gene>
    <name evidence="11" type="ORF">TRUGW13939_10693</name>
</gene>
<protein>
    <recommendedName>
        <fullName evidence="1">non-specific serine/threonine protein kinase</fullName>
        <ecNumber evidence="1">2.7.11.1</ecNumber>
    </recommendedName>
</protein>
<keyword evidence="5" id="KW-0418">Kinase</keyword>
<dbReference type="SMART" id="SM00220">
    <property type="entry name" value="S_TKc"/>
    <property type="match status" value="1"/>
</dbReference>
<reference evidence="12" key="1">
    <citation type="submission" date="2020-06" db="EMBL/GenBank/DDBJ databases">
        <title>A chromosome-scale genome assembly of Talaromyces rugulosus W13939.</title>
        <authorList>
            <person name="Wang B."/>
            <person name="Guo L."/>
            <person name="Ye K."/>
            <person name="Wang L."/>
        </authorList>
    </citation>
    <scope>NUCLEOTIDE SEQUENCE [LARGE SCALE GENOMIC DNA]</scope>
    <source>
        <strain evidence="12">W13939</strain>
    </source>
</reference>
<evidence type="ECO:0000256" key="1">
    <source>
        <dbReference type="ARBA" id="ARBA00012513"/>
    </source>
</evidence>